<dbReference type="AlphaFoldDB" id="A0A9E7FX81"/>
<evidence type="ECO:0000259" key="1">
    <source>
        <dbReference type="PROSITE" id="PS50280"/>
    </source>
</evidence>
<dbReference type="OrthoDB" id="5945798at2759"/>
<dbReference type="InterPro" id="IPR044237">
    <property type="entry name" value="ATXR2-like"/>
</dbReference>
<dbReference type="SUPFAM" id="SSF144232">
    <property type="entry name" value="HIT/MYND zinc finger-like"/>
    <property type="match status" value="1"/>
</dbReference>
<keyword evidence="3" id="KW-1185">Reference proteome</keyword>
<protein>
    <submittedName>
        <fullName evidence="2">Set and mynd domain containing</fullName>
    </submittedName>
</protein>
<sequence>MRVYILELGMLAPKSLSPKPSTVCGVLSISMEGGSGSSSPCPLDKKFSDQIAVLLSPPSPESIKDYYDELMKTRKCNDLKINFSNSSGKAVYAIKEFEEGELVLKDQILVAAQHSSNKVDCLVCSYCFRFIGSIELQIGRKLYLQELGLSANKECKESLSRFPEKACTRVLDDIKTHSVSNGSHGIGSSTYTNSKDNSIPTEVLHSLINGNMSLPYTNLFALPSIFDCPGGCKEEHYCSEVCTDLDWESFHSLLCTGRNTEPSKRDAILKFIEHSNGTNDIFILAAKVISYTILKFRKLKRLRLKDNEKRAKLDETDFPLLLEAWKPVSMGFKKRWWDCIALPDDVDSSDEASFRMQIRDLAFTSLQLLKEAIFEDECAPLFSLEIYGHIIGMFELNNLDLVVASPVEDYFIHIDDLPSPEKVEAEKLTRPLLESLGDEYSVCCQGTGFYPLQSCMNHSCCPNAKAFKRDEDKDGQAIIIAARPIVKGEEITISYVDEDLPYDERQTHLADYGFRCMCPRCSEEMPQT</sequence>
<dbReference type="SUPFAM" id="SSF82199">
    <property type="entry name" value="SET domain"/>
    <property type="match status" value="1"/>
</dbReference>
<evidence type="ECO:0000313" key="3">
    <source>
        <dbReference type="Proteomes" id="UP001055439"/>
    </source>
</evidence>
<evidence type="ECO:0000313" key="2">
    <source>
        <dbReference type="EMBL" id="URE02743.1"/>
    </source>
</evidence>
<organism evidence="2 3">
    <name type="scientific">Musa troglodytarum</name>
    <name type="common">fe'i banana</name>
    <dbReference type="NCBI Taxonomy" id="320322"/>
    <lineage>
        <taxon>Eukaryota</taxon>
        <taxon>Viridiplantae</taxon>
        <taxon>Streptophyta</taxon>
        <taxon>Embryophyta</taxon>
        <taxon>Tracheophyta</taxon>
        <taxon>Spermatophyta</taxon>
        <taxon>Magnoliopsida</taxon>
        <taxon>Liliopsida</taxon>
        <taxon>Zingiberales</taxon>
        <taxon>Musaceae</taxon>
        <taxon>Musa</taxon>
    </lineage>
</organism>
<name>A0A9E7FX81_9LILI</name>
<dbReference type="PANTHER" id="PTHR47436">
    <property type="entry name" value="HISTONE-LYSINE N-METHYLTRANSFERASE ATXR2"/>
    <property type="match status" value="1"/>
</dbReference>
<dbReference type="Gene3D" id="2.170.270.10">
    <property type="entry name" value="SET domain"/>
    <property type="match status" value="1"/>
</dbReference>
<dbReference type="PROSITE" id="PS50280">
    <property type="entry name" value="SET"/>
    <property type="match status" value="1"/>
</dbReference>
<dbReference type="InterPro" id="IPR046341">
    <property type="entry name" value="SET_dom_sf"/>
</dbReference>
<dbReference type="EMBL" id="CP097507">
    <property type="protein sequence ID" value="URE02743.1"/>
    <property type="molecule type" value="Genomic_DNA"/>
</dbReference>
<dbReference type="Proteomes" id="UP001055439">
    <property type="component" value="Chromosome 5"/>
</dbReference>
<gene>
    <name evidence="2" type="ORF">MUK42_22685</name>
</gene>
<feature type="domain" description="SET" evidence="1">
    <location>
        <begin position="77"/>
        <end position="496"/>
    </location>
</feature>
<dbReference type="Pfam" id="PF00856">
    <property type="entry name" value="SET"/>
    <property type="match status" value="1"/>
</dbReference>
<accession>A0A9E7FX81</accession>
<dbReference type="InterPro" id="IPR001214">
    <property type="entry name" value="SET_dom"/>
</dbReference>
<dbReference type="PANTHER" id="PTHR47436:SF1">
    <property type="entry name" value="SET DOMAIN-CONTAINING PROTEIN"/>
    <property type="match status" value="1"/>
</dbReference>
<dbReference type="GO" id="GO:0008168">
    <property type="term" value="F:methyltransferase activity"/>
    <property type="evidence" value="ECO:0007669"/>
    <property type="project" value="InterPro"/>
</dbReference>
<dbReference type="CDD" id="cd20071">
    <property type="entry name" value="SET_SMYD"/>
    <property type="match status" value="1"/>
</dbReference>
<reference evidence="2" key="1">
    <citation type="submission" date="2022-05" db="EMBL/GenBank/DDBJ databases">
        <title>The Musa troglodytarum L. genome provides insights into the mechanism of non-climacteric behaviour and enrichment of carotenoids.</title>
        <authorList>
            <person name="Wang J."/>
        </authorList>
    </citation>
    <scope>NUCLEOTIDE SEQUENCE</scope>
    <source>
        <tissue evidence="2">Leaf</tissue>
    </source>
</reference>
<proteinExistence type="predicted"/>